<reference evidence="2 3" key="1">
    <citation type="journal article" date="2014" name="Environ. Microbiol.">
        <title>Contrasting genomic patterns and infection strategies of two co-existing Bacteroidetes podovirus genera.</title>
        <authorList>
            <person name="Holmfeldt K."/>
            <person name="Howard-Varona C."/>
            <person name="Solonenko N."/>
            <person name="Sullivan M.B."/>
        </authorList>
    </citation>
    <scope>NUCLEOTIDE SEQUENCE [LARGE SCALE GENOMIC DNA]</scope>
    <source>
        <strain evidence="2 3">18</strain>
    </source>
</reference>
<name>A0AAU8RDI6_9FLAO</name>
<keyword evidence="1" id="KW-0732">Signal</keyword>
<dbReference type="AlphaFoldDB" id="A0AAU8RDI6"/>
<sequence>MKKLTLFLIFITYSLTTSAQIDGRYLLGLTKATSAEMAAVINPTEGAILYNSDDKHIYLNISGSFSKVLRFQTGALDYWSTSGNSDMGASNFIGTVDLNDLVFKTNDIEHFRISSSGSIGINTNTPKAQLDIESTGVPLRIKPSASTPTGTDAGQLFMGDDGILYTYDATRAKWLSVDRTLLNWESTVSALSTAYIGASGIRLVRDATITAITAQSGSILAAGWSIEVRKNGLTGDILTLNISGQEGNHNNSTDIDVNEGDYLRVYCNGLLVVFPQALIEIAWRK</sequence>
<evidence type="ECO:0000256" key="1">
    <source>
        <dbReference type="SAM" id="SignalP"/>
    </source>
</evidence>
<accession>A0AAU8RDI6</accession>
<dbReference type="Proteomes" id="UP000030786">
    <property type="component" value="Chromosome"/>
</dbReference>
<dbReference type="KEGG" id="cbat:M666_08715"/>
<feature type="signal peptide" evidence="1">
    <location>
        <begin position="1"/>
        <end position="19"/>
    </location>
</feature>
<organism evidence="2 3">
    <name type="scientific">Cellulophaga baltica 18</name>
    <dbReference type="NCBI Taxonomy" id="1348584"/>
    <lineage>
        <taxon>Bacteria</taxon>
        <taxon>Pseudomonadati</taxon>
        <taxon>Bacteroidota</taxon>
        <taxon>Flavobacteriia</taxon>
        <taxon>Flavobacteriales</taxon>
        <taxon>Flavobacteriaceae</taxon>
        <taxon>Cellulophaga</taxon>
    </lineage>
</organism>
<protein>
    <submittedName>
        <fullName evidence="2">Uncharacterized protein</fullName>
    </submittedName>
</protein>
<dbReference type="EMBL" id="CP009976">
    <property type="protein sequence ID" value="AIZ41651.1"/>
    <property type="molecule type" value="Genomic_DNA"/>
</dbReference>
<proteinExistence type="predicted"/>
<gene>
    <name evidence="2" type="ORF">M666_08715</name>
</gene>
<evidence type="ECO:0000313" key="3">
    <source>
        <dbReference type="Proteomes" id="UP000030786"/>
    </source>
</evidence>
<dbReference type="GeneID" id="78060818"/>
<dbReference type="RefSeq" id="WP_029447016.1">
    <property type="nucleotide sequence ID" value="NZ_CP009976.1"/>
</dbReference>
<evidence type="ECO:0000313" key="2">
    <source>
        <dbReference type="EMBL" id="AIZ41651.1"/>
    </source>
</evidence>
<feature type="chain" id="PRO_5043806815" evidence="1">
    <location>
        <begin position="20"/>
        <end position="285"/>
    </location>
</feature>